<protein>
    <recommendedName>
        <fullName evidence="5 8">dTDP-glucose 4,6-dehydratase</fullName>
        <ecNumber evidence="4 8">4.2.1.46</ecNumber>
    </recommendedName>
</protein>
<gene>
    <name evidence="11" type="ORF">JF70_02440</name>
</gene>
<evidence type="ECO:0000256" key="3">
    <source>
        <dbReference type="ARBA" id="ARBA00008178"/>
    </source>
</evidence>
<evidence type="ECO:0000313" key="11">
    <source>
        <dbReference type="EMBL" id="KJY52155.1"/>
    </source>
</evidence>
<comment type="similarity">
    <text evidence="3 8">Belongs to the NAD(P)-dependent epimerase/dehydratase family. dTDP-glucose dehydratase subfamily.</text>
</comment>
<comment type="cofactor">
    <cofactor evidence="2 8">
        <name>NAD(+)</name>
        <dbReference type="ChEBI" id="CHEBI:57540"/>
    </cofactor>
</comment>
<feature type="domain" description="NAD(P)-binding" evidence="10">
    <location>
        <begin position="27"/>
        <end position="329"/>
    </location>
</feature>
<dbReference type="Gene3D" id="3.90.25.10">
    <property type="entry name" value="UDP-galactose 4-epimerase, domain 1"/>
    <property type="match status" value="1"/>
</dbReference>
<evidence type="ECO:0000256" key="6">
    <source>
        <dbReference type="ARBA" id="ARBA00023027"/>
    </source>
</evidence>
<evidence type="ECO:0000256" key="8">
    <source>
        <dbReference type="RuleBase" id="RU004473"/>
    </source>
</evidence>
<keyword evidence="12" id="KW-1185">Reference proteome</keyword>
<dbReference type="PATRIC" id="fig|1684.5.peg.257"/>
<evidence type="ECO:0000313" key="12">
    <source>
        <dbReference type="Proteomes" id="UP000033567"/>
    </source>
</evidence>
<comment type="catalytic activity">
    <reaction evidence="1 8">
        <text>dTDP-alpha-D-glucose = dTDP-4-dehydro-6-deoxy-alpha-D-glucose + H2O</text>
        <dbReference type="Rhea" id="RHEA:17221"/>
        <dbReference type="ChEBI" id="CHEBI:15377"/>
        <dbReference type="ChEBI" id="CHEBI:57477"/>
        <dbReference type="ChEBI" id="CHEBI:57649"/>
        <dbReference type="EC" id="4.2.1.46"/>
    </reaction>
</comment>
<feature type="compositionally biased region" description="Polar residues" evidence="9">
    <location>
        <begin position="1"/>
        <end position="11"/>
    </location>
</feature>
<dbReference type="GO" id="GO:0008460">
    <property type="term" value="F:dTDP-glucose 4,6-dehydratase activity"/>
    <property type="evidence" value="ECO:0007669"/>
    <property type="project" value="UniProtKB-EC"/>
</dbReference>
<evidence type="ECO:0000256" key="7">
    <source>
        <dbReference type="ARBA" id="ARBA00023239"/>
    </source>
</evidence>
<evidence type="ECO:0000259" key="10">
    <source>
        <dbReference type="Pfam" id="PF16363"/>
    </source>
</evidence>
<comment type="caution">
    <text evidence="11">The sequence shown here is derived from an EMBL/GenBank/DDBJ whole genome shotgun (WGS) entry which is preliminary data.</text>
</comment>
<dbReference type="InterPro" id="IPR005888">
    <property type="entry name" value="dTDP_Gluc_deHydtase"/>
</dbReference>
<sequence>MKNGSETSGLRSGSMEGHESSGPSCLMVTGGAGFIGTNFVRYVLAHHPGTHIVVYDLLTYAAKIDNLHGLIPDRIDMVHADICDAESVEQAIRRFRVDAIVHFAAESHNDNSIQDPAPFIRTNLYGTYVLLEAARRHGLRFHQVSTDEVFGDIGFDDPHRFTEASPYRPSSPYSATKAGADHLARAWWRTYGTRVTISNCSNNYGPYQHIEKFIPRQITNILSGIRPRIYGQGRAVRDWIHVEDDCRAIWSILVHGAPGSTYLIGADGELSNMEVLRMILRLMGRGPDEFDLVADRPGGDRRYAIDAGKIRRDLGWQPLHRDFEQGLAETIDWYRCHRRWWVGDKQAVEARYREQGH</sequence>
<dbReference type="CDD" id="cd05246">
    <property type="entry name" value="dTDP_GD_SDR_e"/>
    <property type="match status" value="1"/>
</dbReference>
<dbReference type="EC" id="4.2.1.46" evidence="4 8"/>
<dbReference type="Gene3D" id="3.40.50.720">
    <property type="entry name" value="NAD(P)-binding Rossmann-like Domain"/>
    <property type="match status" value="1"/>
</dbReference>
<dbReference type="GO" id="GO:0009225">
    <property type="term" value="P:nucleotide-sugar metabolic process"/>
    <property type="evidence" value="ECO:0007669"/>
    <property type="project" value="InterPro"/>
</dbReference>
<dbReference type="Proteomes" id="UP000033567">
    <property type="component" value="Unassembled WGS sequence"/>
</dbReference>
<evidence type="ECO:0000256" key="4">
    <source>
        <dbReference type="ARBA" id="ARBA00011990"/>
    </source>
</evidence>
<dbReference type="AlphaFoldDB" id="A0A0F4L0F0"/>
<keyword evidence="7 8" id="KW-0456">Lyase</keyword>
<reference evidence="11 12" key="1">
    <citation type="submission" date="2014-12" db="EMBL/GenBank/DDBJ databases">
        <title>Comparative genomics of the lactic acid bacteria isolated from the honey bee gut.</title>
        <authorList>
            <person name="Ellegaard K.M."/>
            <person name="Tamarit D."/>
            <person name="Javelind E."/>
            <person name="Olofsson T."/>
            <person name="Andersson S.G."/>
            <person name="Vasquez A."/>
        </authorList>
    </citation>
    <scope>NUCLEOTIDE SEQUENCE [LARGE SCALE GENOMIC DNA]</scope>
    <source>
        <strain evidence="11 12">Bin7</strain>
    </source>
</reference>
<proteinExistence type="inferred from homology"/>
<feature type="region of interest" description="Disordered" evidence="9">
    <location>
        <begin position="1"/>
        <end position="22"/>
    </location>
</feature>
<evidence type="ECO:0000256" key="5">
    <source>
        <dbReference type="ARBA" id="ARBA00016977"/>
    </source>
</evidence>
<name>A0A0F4L0F0_9BIFI</name>
<keyword evidence="6" id="KW-0520">NAD</keyword>
<dbReference type="InterPro" id="IPR036291">
    <property type="entry name" value="NAD(P)-bd_dom_sf"/>
</dbReference>
<dbReference type="PANTHER" id="PTHR43000">
    <property type="entry name" value="DTDP-D-GLUCOSE 4,6-DEHYDRATASE-RELATED"/>
    <property type="match status" value="1"/>
</dbReference>
<dbReference type="SUPFAM" id="SSF51735">
    <property type="entry name" value="NAD(P)-binding Rossmann-fold domains"/>
    <property type="match status" value="1"/>
</dbReference>
<dbReference type="NCBIfam" id="TIGR01181">
    <property type="entry name" value="dTDP_gluc_dehyt"/>
    <property type="match status" value="1"/>
</dbReference>
<evidence type="ECO:0000256" key="1">
    <source>
        <dbReference type="ARBA" id="ARBA00001539"/>
    </source>
</evidence>
<accession>A0A0F4L0F0</accession>
<evidence type="ECO:0000256" key="9">
    <source>
        <dbReference type="SAM" id="MobiDB-lite"/>
    </source>
</evidence>
<organism evidence="11 12">
    <name type="scientific">Bifidobacterium mellis</name>
    <dbReference type="NCBI Taxonomy" id="1293823"/>
    <lineage>
        <taxon>Bacteria</taxon>
        <taxon>Bacillati</taxon>
        <taxon>Actinomycetota</taxon>
        <taxon>Actinomycetes</taxon>
        <taxon>Bifidobacteriales</taxon>
        <taxon>Bifidobacteriaceae</taxon>
        <taxon>Bifidobacterium</taxon>
    </lineage>
</organism>
<dbReference type="InterPro" id="IPR016040">
    <property type="entry name" value="NAD(P)-bd_dom"/>
</dbReference>
<dbReference type="Pfam" id="PF16363">
    <property type="entry name" value="GDP_Man_Dehyd"/>
    <property type="match status" value="1"/>
</dbReference>
<evidence type="ECO:0000256" key="2">
    <source>
        <dbReference type="ARBA" id="ARBA00001911"/>
    </source>
</evidence>
<dbReference type="EMBL" id="JWMF01000003">
    <property type="protein sequence ID" value="KJY52155.1"/>
    <property type="molecule type" value="Genomic_DNA"/>
</dbReference>